<gene>
    <name evidence="1" type="ORF">FB45DRAFT_950377</name>
</gene>
<keyword evidence="2" id="KW-1185">Reference proteome</keyword>
<evidence type="ECO:0008006" key="3">
    <source>
        <dbReference type="Google" id="ProtNLM"/>
    </source>
</evidence>
<dbReference type="AlphaFoldDB" id="A0AAD7B0D0"/>
<name>A0AAD7B0D0_9AGAR</name>
<evidence type="ECO:0000313" key="2">
    <source>
        <dbReference type="Proteomes" id="UP001221142"/>
    </source>
</evidence>
<dbReference type="EMBL" id="JARKIF010000058">
    <property type="protein sequence ID" value="KAJ7606415.1"/>
    <property type="molecule type" value="Genomic_DNA"/>
</dbReference>
<organism evidence="1 2">
    <name type="scientific">Roridomyces roridus</name>
    <dbReference type="NCBI Taxonomy" id="1738132"/>
    <lineage>
        <taxon>Eukaryota</taxon>
        <taxon>Fungi</taxon>
        <taxon>Dikarya</taxon>
        <taxon>Basidiomycota</taxon>
        <taxon>Agaricomycotina</taxon>
        <taxon>Agaricomycetes</taxon>
        <taxon>Agaricomycetidae</taxon>
        <taxon>Agaricales</taxon>
        <taxon>Marasmiineae</taxon>
        <taxon>Mycenaceae</taxon>
        <taxon>Roridomyces</taxon>
    </lineage>
</organism>
<protein>
    <recommendedName>
        <fullName evidence="3">F-box domain-containing protein</fullName>
    </recommendedName>
</protein>
<proteinExistence type="predicted"/>
<sequence length="532" mass="59397">MPLVAPDIGLRNLCVSVFVSSYAFSEFISPRGHRGLLSIWRAHVYLFSPRYLHRRAGRSRRSAFSGISNHIKCQHFFCLPPLPLQLPAKATHQLGFPMLKESHQGHPQPRIRLLPSELFAEIFAFAVDSTFHFGDISEVRGPISHQAPWVFTRVCRRWAEIALATPSLWAKVFLDLECLGERGALQLTKLLHERSRDMPLTVKIFSEQSSRSSHHILDAVALAHVERWQNVDLYVKLPLFLRLAAVRGRLSSLTTLTMSLDVALEDVGSVVDPEFWNIFAVAPKLTALCASFWADDELRRSPFVFPWHQLTRLSTTFATDVEALSVLQQLSSIVDCRMEYVRSDGGPHPPIHLPHLRSLLLQIDMEAVLERPPPPKRPGKHSTPSILDSLETPILECLTTHQTASPAAVLALVARSGCAASLRSLHIHTTPLRPDTVLALLHNLPALNELEFGDLNGALLPRSPTLIPGFVRALAADWAATRGVRRGLTVRIVDGMYHLDIEELLVSLERDGLFVSVSANTRFQSLVADNFL</sequence>
<reference evidence="1" key="1">
    <citation type="submission" date="2023-03" db="EMBL/GenBank/DDBJ databases">
        <title>Massive genome expansion in bonnet fungi (Mycena s.s.) driven by repeated elements and novel gene families across ecological guilds.</title>
        <authorList>
            <consortium name="Lawrence Berkeley National Laboratory"/>
            <person name="Harder C.B."/>
            <person name="Miyauchi S."/>
            <person name="Viragh M."/>
            <person name="Kuo A."/>
            <person name="Thoen E."/>
            <person name="Andreopoulos B."/>
            <person name="Lu D."/>
            <person name="Skrede I."/>
            <person name="Drula E."/>
            <person name="Henrissat B."/>
            <person name="Morin E."/>
            <person name="Kohler A."/>
            <person name="Barry K."/>
            <person name="LaButti K."/>
            <person name="Morin E."/>
            <person name="Salamov A."/>
            <person name="Lipzen A."/>
            <person name="Mereny Z."/>
            <person name="Hegedus B."/>
            <person name="Baldrian P."/>
            <person name="Stursova M."/>
            <person name="Weitz H."/>
            <person name="Taylor A."/>
            <person name="Grigoriev I.V."/>
            <person name="Nagy L.G."/>
            <person name="Martin F."/>
            <person name="Kauserud H."/>
        </authorList>
    </citation>
    <scope>NUCLEOTIDE SEQUENCE</scope>
    <source>
        <strain evidence="1">9284</strain>
    </source>
</reference>
<evidence type="ECO:0000313" key="1">
    <source>
        <dbReference type="EMBL" id="KAJ7606415.1"/>
    </source>
</evidence>
<dbReference type="Proteomes" id="UP001221142">
    <property type="component" value="Unassembled WGS sequence"/>
</dbReference>
<dbReference type="Gene3D" id="1.20.1280.50">
    <property type="match status" value="1"/>
</dbReference>
<accession>A0AAD7B0D0</accession>
<comment type="caution">
    <text evidence="1">The sequence shown here is derived from an EMBL/GenBank/DDBJ whole genome shotgun (WGS) entry which is preliminary data.</text>
</comment>